<dbReference type="InterPro" id="IPR029063">
    <property type="entry name" value="SAM-dependent_MTases_sf"/>
</dbReference>
<dbReference type="Pfam" id="PF13649">
    <property type="entry name" value="Methyltransf_25"/>
    <property type="match status" value="1"/>
</dbReference>
<dbReference type="OrthoDB" id="9811589at2"/>
<dbReference type="Gene3D" id="3.40.50.150">
    <property type="entry name" value="Vaccinia Virus protein VP39"/>
    <property type="match status" value="1"/>
</dbReference>
<dbReference type="PANTHER" id="PTHR43861">
    <property type="entry name" value="TRANS-ACONITATE 2-METHYLTRANSFERASE-RELATED"/>
    <property type="match status" value="1"/>
</dbReference>
<reference evidence="3 4" key="1">
    <citation type="submission" date="2016-10" db="EMBL/GenBank/DDBJ databases">
        <authorList>
            <person name="de Groot N.N."/>
        </authorList>
    </citation>
    <scope>NUCLEOTIDE SEQUENCE [LARGE SCALE GENOMIC DNA]</scope>
    <source>
        <strain evidence="3 4">DSM 44993</strain>
    </source>
</reference>
<dbReference type="EMBL" id="FOEF01000021">
    <property type="protein sequence ID" value="SEP52606.1"/>
    <property type="molecule type" value="Genomic_DNA"/>
</dbReference>
<dbReference type="GO" id="GO:0008168">
    <property type="term" value="F:methyltransferase activity"/>
    <property type="evidence" value="ECO:0007669"/>
    <property type="project" value="UniProtKB-KW"/>
</dbReference>
<evidence type="ECO:0000313" key="3">
    <source>
        <dbReference type="EMBL" id="SEP52606.1"/>
    </source>
</evidence>
<dbReference type="GO" id="GO:0032259">
    <property type="term" value="P:methylation"/>
    <property type="evidence" value="ECO:0007669"/>
    <property type="project" value="UniProtKB-KW"/>
</dbReference>
<dbReference type="CDD" id="cd02440">
    <property type="entry name" value="AdoMet_MTases"/>
    <property type="match status" value="1"/>
</dbReference>
<dbReference type="AlphaFoldDB" id="A0A1H8YKC1"/>
<dbReference type="Proteomes" id="UP000198582">
    <property type="component" value="Unassembled WGS sequence"/>
</dbReference>
<protein>
    <submittedName>
        <fullName evidence="3">Methyltransferase domain-containing protein</fullName>
    </submittedName>
</protein>
<evidence type="ECO:0000313" key="4">
    <source>
        <dbReference type="Proteomes" id="UP000198582"/>
    </source>
</evidence>
<keyword evidence="3" id="KW-0489">Methyltransferase</keyword>
<feature type="domain" description="Methyltransferase" evidence="2">
    <location>
        <begin position="38"/>
        <end position="130"/>
    </location>
</feature>
<proteinExistence type="predicted"/>
<sequence length="240" mass="26190">MFSDADAAELYDTLNPWDGSRFPADAFYDGLVTAAGSVLDVGCGTGAMLHRARERGHRGRLVGIDPDLAALGRARRRGDVEWIAGTAAEIGLRQEFELATMVSHAFQCLVGDDELRRSLTAVRGALADGGCFAFETRHPQAKAWQDWNPAQVTEIAGLRMWHEVESVVDDVVTFTETTAQPDGTVLRVDRTALRFLDVAPLNAFLAEAGFEVAEQYGDWRRGPLTGASREIVTIARRVDG</sequence>
<organism evidence="3 4">
    <name type="scientific">Amycolatopsis saalfeldensis</name>
    <dbReference type="NCBI Taxonomy" id="394193"/>
    <lineage>
        <taxon>Bacteria</taxon>
        <taxon>Bacillati</taxon>
        <taxon>Actinomycetota</taxon>
        <taxon>Actinomycetes</taxon>
        <taxon>Pseudonocardiales</taxon>
        <taxon>Pseudonocardiaceae</taxon>
        <taxon>Amycolatopsis</taxon>
    </lineage>
</organism>
<evidence type="ECO:0000256" key="1">
    <source>
        <dbReference type="ARBA" id="ARBA00022679"/>
    </source>
</evidence>
<dbReference type="RefSeq" id="WP_091626401.1">
    <property type="nucleotide sequence ID" value="NZ_FOEF01000021.1"/>
</dbReference>
<dbReference type="InterPro" id="IPR041698">
    <property type="entry name" value="Methyltransf_25"/>
</dbReference>
<keyword evidence="1 3" id="KW-0808">Transferase</keyword>
<dbReference type="STRING" id="394193.SAMN04489732_12177"/>
<name>A0A1H8YKC1_9PSEU</name>
<dbReference type="SUPFAM" id="SSF53335">
    <property type="entry name" value="S-adenosyl-L-methionine-dependent methyltransferases"/>
    <property type="match status" value="1"/>
</dbReference>
<gene>
    <name evidence="3" type="ORF">SAMN04489732_12177</name>
</gene>
<evidence type="ECO:0000259" key="2">
    <source>
        <dbReference type="Pfam" id="PF13649"/>
    </source>
</evidence>
<keyword evidence="4" id="KW-1185">Reference proteome</keyword>
<dbReference type="Gene3D" id="2.20.130.10">
    <property type="entry name" value="CAC2371-like domains"/>
    <property type="match status" value="1"/>
</dbReference>
<accession>A0A1H8YKC1</accession>